<keyword evidence="8 15" id="KW-0862">Zinc</keyword>
<dbReference type="GO" id="GO:0006979">
    <property type="term" value="P:response to oxidative stress"/>
    <property type="evidence" value="ECO:0007669"/>
    <property type="project" value="UniProtKB-ARBA"/>
</dbReference>
<evidence type="ECO:0000256" key="9">
    <source>
        <dbReference type="ARBA" id="ARBA00023125"/>
    </source>
</evidence>
<dbReference type="Pfam" id="PF06831">
    <property type="entry name" value="H2TH"/>
    <property type="match status" value="1"/>
</dbReference>
<dbReference type="eggNOG" id="COG0266">
    <property type="taxonomic scope" value="Bacteria"/>
</dbReference>
<dbReference type="InterPro" id="IPR010663">
    <property type="entry name" value="Znf_FPG/IleRS"/>
</dbReference>
<evidence type="ECO:0000256" key="8">
    <source>
        <dbReference type="ARBA" id="ARBA00022833"/>
    </source>
</evidence>
<feature type="domain" description="FPG-type" evidence="16">
    <location>
        <begin position="248"/>
        <end position="282"/>
    </location>
</feature>
<evidence type="ECO:0000256" key="11">
    <source>
        <dbReference type="ARBA" id="ARBA00023239"/>
    </source>
</evidence>
<keyword evidence="11 15" id="KW-0456">Lyase</keyword>
<evidence type="ECO:0000259" key="16">
    <source>
        <dbReference type="PROSITE" id="PS51066"/>
    </source>
</evidence>
<comment type="caution">
    <text evidence="18">The sequence shown here is derived from an EMBL/GenBank/DDBJ whole genome shotgun (WGS) entry which is preliminary data.</text>
</comment>
<evidence type="ECO:0000313" key="19">
    <source>
        <dbReference type="Proteomes" id="UP000010445"/>
    </source>
</evidence>
<dbReference type="Pfam" id="PF01149">
    <property type="entry name" value="Fapy_DNA_glyco"/>
    <property type="match status" value="1"/>
</dbReference>
<comment type="catalytic activity">
    <reaction evidence="1 15">
        <text>Hydrolysis of DNA containing ring-opened 7-methylguanine residues, releasing 2,6-diamino-4-hydroxy-5-(N-methyl)formamidopyrimidine.</text>
        <dbReference type="EC" id="3.2.2.23"/>
    </reaction>
</comment>
<keyword evidence="10 15" id="KW-0234">DNA repair</keyword>
<evidence type="ECO:0000259" key="17">
    <source>
        <dbReference type="PROSITE" id="PS51068"/>
    </source>
</evidence>
<dbReference type="PANTHER" id="PTHR22993:SF9">
    <property type="entry name" value="FORMAMIDOPYRIMIDINE-DNA GLYCOSYLASE"/>
    <property type="match status" value="1"/>
</dbReference>
<dbReference type="GO" id="GO:0003684">
    <property type="term" value="F:damaged DNA binding"/>
    <property type="evidence" value="ECO:0007669"/>
    <property type="project" value="InterPro"/>
</dbReference>
<evidence type="ECO:0000256" key="10">
    <source>
        <dbReference type="ARBA" id="ARBA00023204"/>
    </source>
</evidence>
<name>L1MGF9_9CORY</name>
<keyword evidence="19" id="KW-1185">Reference proteome</keyword>
<dbReference type="GO" id="GO:0008270">
    <property type="term" value="F:zinc ion binding"/>
    <property type="evidence" value="ECO:0007669"/>
    <property type="project" value="UniProtKB-UniRule"/>
</dbReference>
<feature type="domain" description="Formamidopyrimidine-DNA glycosylase catalytic" evidence="17">
    <location>
        <begin position="2"/>
        <end position="115"/>
    </location>
</feature>
<keyword evidence="6 15" id="KW-0863">Zinc-finger</keyword>
<evidence type="ECO:0000256" key="2">
    <source>
        <dbReference type="ARBA" id="ARBA00009409"/>
    </source>
</evidence>
<accession>L1MGF9</accession>
<dbReference type="NCBIfam" id="NF002211">
    <property type="entry name" value="PRK01103.1"/>
    <property type="match status" value="1"/>
</dbReference>
<dbReference type="SUPFAM" id="SSF46946">
    <property type="entry name" value="S13-like H2TH domain"/>
    <property type="match status" value="1"/>
</dbReference>
<feature type="binding site" evidence="15">
    <location>
        <position position="162"/>
    </location>
    <ligand>
        <name>DNA</name>
        <dbReference type="ChEBI" id="CHEBI:16991"/>
    </ligand>
</feature>
<dbReference type="SUPFAM" id="SSF57716">
    <property type="entry name" value="Glucocorticoid receptor-like (DNA-binding domain)"/>
    <property type="match status" value="1"/>
</dbReference>
<evidence type="ECO:0000256" key="1">
    <source>
        <dbReference type="ARBA" id="ARBA00001668"/>
    </source>
</evidence>
<dbReference type="PROSITE" id="PS01242">
    <property type="entry name" value="ZF_FPG_1"/>
    <property type="match status" value="1"/>
</dbReference>
<feature type="binding site" evidence="15">
    <location>
        <position position="112"/>
    </location>
    <ligand>
        <name>DNA</name>
        <dbReference type="ChEBI" id="CHEBI:16991"/>
    </ligand>
</feature>
<feature type="active site" description="Proton donor; for delta-elimination activity" evidence="15">
    <location>
        <position position="272"/>
    </location>
</feature>
<evidence type="ECO:0000313" key="18">
    <source>
        <dbReference type="EMBL" id="EKX90333.1"/>
    </source>
</evidence>
<evidence type="ECO:0000256" key="3">
    <source>
        <dbReference type="ARBA" id="ARBA00011245"/>
    </source>
</evidence>
<dbReference type="EC" id="4.2.99.18" evidence="15"/>
<evidence type="ECO:0000256" key="15">
    <source>
        <dbReference type="HAMAP-Rule" id="MF_00103"/>
    </source>
</evidence>
<dbReference type="GO" id="GO:0003690">
    <property type="term" value="F:double-stranded DNA binding"/>
    <property type="evidence" value="ECO:0007669"/>
    <property type="project" value="UniProtKB-ARBA"/>
</dbReference>
<evidence type="ECO:0000256" key="6">
    <source>
        <dbReference type="ARBA" id="ARBA00022771"/>
    </source>
</evidence>
<dbReference type="InterPro" id="IPR035937">
    <property type="entry name" value="FPG_N"/>
</dbReference>
<dbReference type="STRING" id="1035195.HMPREF9997_01548"/>
<evidence type="ECO:0000256" key="4">
    <source>
        <dbReference type="ARBA" id="ARBA00022723"/>
    </source>
</evidence>
<evidence type="ECO:0000256" key="7">
    <source>
        <dbReference type="ARBA" id="ARBA00022801"/>
    </source>
</evidence>
<dbReference type="HOGENOM" id="CLU_038423_1_2_11"/>
<feature type="active site" description="Schiff-base intermediate with DNA" evidence="15">
    <location>
        <position position="2"/>
    </location>
</feature>
<evidence type="ECO:0000256" key="12">
    <source>
        <dbReference type="ARBA" id="ARBA00023268"/>
    </source>
</evidence>
<dbReference type="InterPro" id="IPR020629">
    <property type="entry name" value="FPG_Glyclase"/>
</dbReference>
<evidence type="ECO:0000256" key="13">
    <source>
        <dbReference type="ARBA" id="ARBA00023295"/>
    </source>
</evidence>
<gene>
    <name evidence="15" type="primary">mutM</name>
    <name evidence="15" type="synonym">fpg</name>
    <name evidence="18" type="ORF">HMPREF9997_01548</name>
</gene>
<dbReference type="EC" id="3.2.2.23" evidence="15"/>
<dbReference type="SMART" id="SM00898">
    <property type="entry name" value="Fapy_DNA_glyco"/>
    <property type="match status" value="1"/>
</dbReference>
<dbReference type="PROSITE" id="PS51066">
    <property type="entry name" value="ZF_FPG_2"/>
    <property type="match status" value="1"/>
</dbReference>
<dbReference type="NCBIfam" id="TIGR00577">
    <property type="entry name" value="fpg"/>
    <property type="match status" value="1"/>
</dbReference>
<dbReference type="Proteomes" id="UP000010445">
    <property type="component" value="Unassembled WGS sequence"/>
</dbReference>
<dbReference type="RefSeq" id="WP_006063777.1">
    <property type="nucleotide sequence ID" value="NZ_KB290831.1"/>
</dbReference>
<comment type="subunit">
    <text evidence="3 15">Monomer.</text>
</comment>
<dbReference type="Gene3D" id="3.20.190.10">
    <property type="entry name" value="MutM-like, N-terminal"/>
    <property type="match status" value="1"/>
</dbReference>
<sequence length="284" mass="31744">MPELPEVEVVRRGLEQHVQGRTLVGPEVLHPRAARHNTTPRDVEKHLDGAVVQAVERRGKFLWLVLGDEALLVHLGMSGQMLMKGPEETTHRHLRARVHLDDGNQLWFVDQRTFGYWSVVPLIDAPVPSAHQRIPASIAHIAPDLLDPTLDLSDLARTVKQKDTELKRVLLDQRVVSGIGNIYADEMLWQAGLHGRQRASRIATSRLVSLLEAGQSVMEHALLQGGTSFDDLYVNVNGESGYFDVSLNAYGQQGKPCPRCGDAIVREEFMNRGSHFCPTCQKEY</sequence>
<dbReference type="InterPro" id="IPR010979">
    <property type="entry name" value="Ribosomal_uS13-like_H2TH"/>
</dbReference>
<comment type="similarity">
    <text evidence="2 15">Belongs to the FPG family.</text>
</comment>
<evidence type="ECO:0000256" key="14">
    <source>
        <dbReference type="ARBA" id="ARBA00044632"/>
    </source>
</evidence>
<dbReference type="InterPro" id="IPR015887">
    <property type="entry name" value="DNA_glyclase_Znf_dom_DNA_BS"/>
</dbReference>
<evidence type="ECO:0000256" key="5">
    <source>
        <dbReference type="ARBA" id="ARBA00022763"/>
    </source>
</evidence>
<dbReference type="OrthoDB" id="9800855at2"/>
<feature type="active site" description="Proton donor" evidence="15">
    <location>
        <position position="3"/>
    </location>
</feature>
<proteinExistence type="inferred from homology"/>
<dbReference type="EMBL" id="AMEM01000018">
    <property type="protein sequence ID" value="EKX90333.1"/>
    <property type="molecule type" value="Genomic_DNA"/>
</dbReference>
<comment type="cofactor">
    <cofactor evidence="15">
        <name>Zn(2+)</name>
        <dbReference type="ChEBI" id="CHEBI:29105"/>
    </cofactor>
    <text evidence="15">Binds 1 zinc ion per subunit.</text>
</comment>
<dbReference type="PANTHER" id="PTHR22993">
    <property type="entry name" value="FORMAMIDOPYRIMIDINE-DNA GLYCOSYLASE"/>
    <property type="match status" value="1"/>
</dbReference>
<dbReference type="InterPro" id="IPR012319">
    <property type="entry name" value="FPG_cat"/>
</dbReference>
<dbReference type="GO" id="GO:0140078">
    <property type="term" value="F:class I DNA-(apurinic or apyrimidinic site) endonuclease activity"/>
    <property type="evidence" value="ECO:0007669"/>
    <property type="project" value="UniProtKB-EC"/>
</dbReference>
<comment type="function">
    <text evidence="15">Involved in base excision repair of DNA damaged by oxidation or by mutagenic agents. Acts as DNA glycosylase that recognizes and removes damaged bases. Has a preference for oxidized purines, such as 7,8-dihydro-8-oxoguanine (8-oxoG). Has AP (apurinic/apyrimidinic) lyase activity and introduces nicks in the DNA strand. Cleaves the DNA backbone by beta-delta elimination to generate a single-strand break at the site of the removed base with both 3'- and 5'-phosphates.</text>
</comment>
<dbReference type="PROSITE" id="PS51068">
    <property type="entry name" value="FPG_CAT"/>
    <property type="match status" value="1"/>
</dbReference>
<dbReference type="InterPro" id="IPR000214">
    <property type="entry name" value="Znf_DNA_glyclase/AP_lyase"/>
</dbReference>
<dbReference type="InterPro" id="IPR015886">
    <property type="entry name" value="H2TH_FPG"/>
</dbReference>
<keyword evidence="13 15" id="KW-0326">Glycosidase</keyword>
<feature type="binding site" evidence="15">
    <location>
        <position position="93"/>
    </location>
    <ligand>
        <name>DNA</name>
        <dbReference type="ChEBI" id="CHEBI:16991"/>
    </ligand>
</feature>
<feature type="active site" description="Proton donor; for beta-elimination activity" evidence="15">
    <location>
        <position position="60"/>
    </location>
</feature>
<keyword evidence="4 15" id="KW-0479">Metal-binding</keyword>
<organism evidence="18 19">
    <name type="scientific">Corynebacterium durum F0235</name>
    <dbReference type="NCBI Taxonomy" id="1035195"/>
    <lineage>
        <taxon>Bacteria</taxon>
        <taxon>Bacillati</taxon>
        <taxon>Actinomycetota</taxon>
        <taxon>Actinomycetes</taxon>
        <taxon>Mycobacteriales</taxon>
        <taxon>Corynebacteriaceae</taxon>
        <taxon>Corynebacterium</taxon>
    </lineage>
</organism>
<dbReference type="HAMAP" id="MF_00103">
    <property type="entry name" value="Fapy_DNA_glycosyl"/>
    <property type="match status" value="1"/>
</dbReference>
<keyword evidence="5 15" id="KW-0227">DNA damage</keyword>
<protein>
    <recommendedName>
        <fullName evidence="15">Formamidopyrimidine-DNA glycosylase</fullName>
        <shortName evidence="15">Fapy-DNA glycosylase</shortName>
        <ecNumber evidence="15">3.2.2.23</ecNumber>
    </recommendedName>
    <alternativeName>
        <fullName evidence="15">DNA-(apurinic or apyrimidinic site) lyase MutM</fullName>
        <shortName evidence="15">AP lyase MutM</shortName>
        <ecNumber evidence="15">4.2.99.18</ecNumber>
    </alternativeName>
</protein>
<keyword evidence="7 15" id="KW-0378">Hydrolase</keyword>
<dbReference type="Gene3D" id="1.10.8.50">
    <property type="match status" value="1"/>
</dbReference>
<keyword evidence="9 15" id="KW-0238">DNA-binding</keyword>
<comment type="catalytic activity">
    <reaction evidence="14 15">
        <text>2'-deoxyribonucleotide-(2'-deoxyribose 5'-phosphate)-2'-deoxyribonucleotide-DNA = a 3'-end 2'-deoxyribonucleotide-(2,3-dehydro-2,3-deoxyribose 5'-phosphate)-DNA + a 5'-end 5'-phospho-2'-deoxyribonucleoside-DNA + H(+)</text>
        <dbReference type="Rhea" id="RHEA:66592"/>
        <dbReference type="Rhea" id="RHEA-COMP:13180"/>
        <dbReference type="Rhea" id="RHEA-COMP:16897"/>
        <dbReference type="Rhea" id="RHEA-COMP:17067"/>
        <dbReference type="ChEBI" id="CHEBI:15378"/>
        <dbReference type="ChEBI" id="CHEBI:136412"/>
        <dbReference type="ChEBI" id="CHEBI:157695"/>
        <dbReference type="ChEBI" id="CHEBI:167181"/>
        <dbReference type="EC" id="4.2.99.18"/>
    </reaction>
</comment>
<dbReference type="Pfam" id="PF06827">
    <property type="entry name" value="zf-FPG_IleRS"/>
    <property type="match status" value="1"/>
</dbReference>
<dbReference type="FunFam" id="1.10.8.50:FF:000003">
    <property type="entry name" value="Formamidopyrimidine-DNA glycosylase"/>
    <property type="match status" value="1"/>
</dbReference>
<dbReference type="AlphaFoldDB" id="L1MGF9"/>
<dbReference type="GO" id="GO:0006284">
    <property type="term" value="P:base-excision repair"/>
    <property type="evidence" value="ECO:0007669"/>
    <property type="project" value="InterPro"/>
</dbReference>
<dbReference type="PATRIC" id="fig|1035195.3.peg.1396"/>
<dbReference type="GO" id="GO:0034039">
    <property type="term" value="F:8-oxo-7,8-dihydroguanine DNA N-glycosylase activity"/>
    <property type="evidence" value="ECO:0007669"/>
    <property type="project" value="TreeGrafter"/>
</dbReference>
<dbReference type="SUPFAM" id="SSF81624">
    <property type="entry name" value="N-terminal domain of MutM-like DNA repair proteins"/>
    <property type="match status" value="1"/>
</dbReference>
<reference evidence="18 19" key="1">
    <citation type="submission" date="2012-05" db="EMBL/GenBank/DDBJ databases">
        <authorList>
            <person name="Weinstock G."/>
            <person name="Sodergren E."/>
            <person name="Lobos E.A."/>
            <person name="Fulton L."/>
            <person name="Fulton R."/>
            <person name="Courtney L."/>
            <person name="Fronick C."/>
            <person name="O'Laughlin M."/>
            <person name="Godfrey J."/>
            <person name="Wilson R.M."/>
            <person name="Miner T."/>
            <person name="Farmer C."/>
            <person name="Delehaunty K."/>
            <person name="Cordes M."/>
            <person name="Minx P."/>
            <person name="Tomlinson C."/>
            <person name="Chen J."/>
            <person name="Wollam A."/>
            <person name="Pepin K.H."/>
            <person name="Bhonagiri V."/>
            <person name="Zhang X."/>
            <person name="Suruliraj S."/>
            <person name="Warren W."/>
            <person name="Mitreva M."/>
            <person name="Mardis E.R."/>
            <person name="Wilson R.K."/>
        </authorList>
    </citation>
    <scope>NUCLEOTIDE SEQUENCE [LARGE SCALE GENOMIC DNA]</scope>
    <source>
        <strain evidence="18 19">F0235</strain>
    </source>
</reference>
<dbReference type="CDD" id="cd08966">
    <property type="entry name" value="EcFpg-like_N"/>
    <property type="match status" value="1"/>
</dbReference>
<keyword evidence="12 15" id="KW-0511">Multifunctional enzyme</keyword>
<dbReference type="SMART" id="SM01232">
    <property type="entry name" value="H2TH"/>
    <property type="match status" value="1"/>
</dbReference>